<gene>
    <name evidence="2" type="ORF">HDA36_006202</name>
</gene>
<dbReference type="RefSeq" id="WP_184399312.1">
    <property type="nucleotide sequence ID" value="NZ_BAAAJD010000005.1"/>
</dbReference>
<comment type="caution">
    <text evidence="2">The sequence shown here is derived from an EMBL/GenBank/DDBJ whole genome shotgun (WGS) entry which is preliminary data.</text>
</comment>
<protein>
    <submittedName>
        <fullName evidence="2">Uncharacterized protein</fullName>
    </submittedName>
</protein>
<evidence type="ECO:0000256" key="1">
    <source>
        <dbReference type="SAM" id="Phobius"/>
    </source>
</evidence>
<accession>A0A7W8QT50</accession>
<dbReference type="AlphaFoldDB" id="A0A7W8QT50"/>
<keyword evidence="3" id="KW-1185">Reference proteome</keyword>
<keyword evidence="1" id="KW-0812">Transmembrane</keyword>
<keyword evidence="1" id="KW-0472">Membrane</keyword>
<name>A0A7W8QT50_9ACTN</name>
<feature type="transmembrane region" description="Helical" evidence="1">
    <location>
        <begin position="115"/>
        <end position="136"/>
    </location>
</feature>
<keyword evidence="1" id="KW-1133">Transmembrane helix</keyword>
<dbReference type="Proteomes" id="UP000572635">
    <property type="component" value="Unassembled WGS sequence"/>
</dbReference>
<proteinExistence type="predicted"/>
<sequence>MGARTAAPAGGALHYAEAALPGAAIGLVAGSFGAVTAVLAGLGAGLTGAIAVGMGAPLALLGGVYGVLVGRGVIAPGAIGPTALFWVVGFPAARLAEEAFVAAAVGHGAVLREPLPWFLLFQAMLSLGFAIGFLWLHERLAPRWFRRIASHNPVAAGLAAHYGPPPGRTRRS</sequence>
<reference evidence="2 3" key="1">
    <citation type="submission" date="2020-08" db="EMBL/GenBank/DDBJ databases">
        <title>Sequencing the genomes of 1000 actinobacteria strains.</title>
        <authorList>
            <person name="Klenk H.-P."/>
        </authorList>
    </citation>
    <scope>NUCLEOTIDE SEQUENCE [LARGE SCALE GENOMIC DNA]</scope>
    <source>
        <strain evidence="2 3">DSM 44551</strain>
    </source>
</reference>
<evidence type="ECO:0000313" key="2">
    <source>
        <dbReference type="EMBL" id="MBB5436054.1"/>
    </source>
</evidence>
<evidence type="ECO:0000313" key="3">
    <source>
        <dbReference type="Proteomes" id="UP000572635"/>
    </source>
</evidence>
<feature type="transmembrane region" description="Helical" evidence="1">
    <location>
        <begin position="73"/>
        <end position="95"/>
    </location>
</feature>
<dbReference type="EMBL" id="JACHDB010000002">
    <property type="protein sequence ID" value="MBB5436054.1"/>
    <property type="molecule type" value="Genomic_DNA"/>
</dbReference>
<organism evidence="2 3">
    <name type="scientific">Nocardiopsis composta</name>
    <dbReference type="NCBI Taxonomy" id="157465"/>
    <lineage>
        <taxon>Bacteria</taxon>
        <taxon>Bacillati</taxon>
        <taxon>Actinomycetota</taxon>
        <taxon>Actinomycetes</taxon>
        <taxon>Streptosporangiales</taxon>
        <taxon>Nocardiopsidaceae</taxon>
        <taxon>Nocardiopsis</taxon>
    </lineage>
</organism>
<feature type="transmembrane region" description="Helical" evidence="1">
    <location>
        <begin position="34"/>
        <end position="61"/>
    </location>
</feature>